<reference evidence="8" key="1">
    <citation type="submission" date="2017-09" db="EMBL/GenBank/DDBJ databases">
        <title>Depth-based differentiation of microbial function through sediment-hosted aquifers and enrichment of novel symbionts in the deep terrestrial subsurface.</title>
        <authorList>
            <person name="Probst A.J."/>
            <person name="Ladd B."/>
            <person name="Jarett J.K."/>
            <person name="Geller-Mcgrath D.E."/>
            <person name="Sieber C.M.K."/>
            <person name="Emerson J.B."/>
            <person name="Anantharaman K."/>
            <person name="Thomas B.C."/>
            <person name="Malmstrom R."/>
            <person name="Stieglmeier M."/>
            <person name="Klingl A."/>
            <person name="Woyke T."/>
            <person name="Ryan C.M."/>
            <person name="Banfield J.F."/>
        </authorList>
    </citation>
    <scope>NUCLEOTIDE SEQUENCE [LARGE SCALE GENOMIC DNA]</scope>
</reference>
<evidence type="ECO:0000313" key="8">
    <source>
        <dbReference type="Proteomes" id="UP000229385"/>
    </source>
</evidence>
<organism evidence="7 8">
    <name type="scientific">Candidatus Uhrbacteria bacterium CG_4_9_14_3_um_filter_50_9</name>
    <dbReference type="NCBI Taxonomy" id="1975035"/>
    <lineage>
        <taxon>Bacteria</taxon>
        <taxon>Candidatus Uhriibacteriota</taxon>
    </lineage>
</organism>
<sequence>MLKSVRTSPVKIFVTGLVTGLTLQLAIGPVFLFIANLTLQKSFLDGVVGVFAVTAVDYLYITLAILGVGKLLEKKHVRKSFGIISSVILIAFGVLFIYGASTISAPTSTLSETPTLFSSFLSVFVLTITNPMTILFFTGLFSAKAVEYHYTKHQLLIFGLSVGLATFLFMGTAVILFSLLKESVPVPVIQTLNTLVGSLLIVYGLIRIKTSINKNA</sequence>
<dbReference type="PANTHER" id="PTHR30086:SF20">
    <property type="entry name" value="ARGININE EXPORTER PROTEIN ARGO-RELATED"/>
    <property type="match status" value="1"/>
</dbReference>
<dbReference type="AlphaFoldDB" id="A0A2M7XB88"/>
<gene>
    <name evidence="7" type="ORF">CO174_04865</name>
</gene>
<dbReference type="Proteomes" id="UP000229385">
    <property type="component" value="Unassembled WGS sequence"/>
</dbReference>
<comment type="caution">
    <text evidence="7">The sequence shown here is derived from an EMBL/GenBank/DDBJ whole genome shotgun (WGS) entry which is preliminary data.</text>
</comment>
<name>A0A2M7XB88_9BACT</name>
<keyword evidence="2" id="KW-1003">Cell membrane</keyword>
<proteinExistence type="predicted"/>
<dbReference type="EMBL" id="PFWU01000049">
    <property type="protein sequence ID" value="PJA45135.1"/>
    <property type="molecule type" value="Genomic_DNA"/>
</dbReference>
<accession>A0A2M7XB88</accession>
<dbReference type="Pfam" id="PF01810">
    <property type="entry name" value="LysE"/>
    <property type="match status" value="1"/>
</dbReference>
<dbReference type="GO" id="GO:0005886">
    <property type="term" value="C:plasma membrane"/>
    <property type="evidence" value="ECO:0007669"/>
    <property type="project" value="UniProtKB-SubCell"/>
</dbReference>
<feature type="transmembrane region" description="Helical" evidence="6">
    <location>
        <begin position="120"/>
        <end position="143"/>
    </location>
</feature>
<comment type="subcellular location">
    <subcellularLocation>
        <location evidence="1">Cell membrane</location>
        <topology evidence="1">Multi-pass membrane protein</topology>
    </subcellularLocation>
</comment>
<keyword evidence="3 6" id="KW-0812">Transmembrane</keyword>
<evidence type="ECO:0000256" key="1">
    <source>
        <dbReference type="ARBA" id="ARBA00004651"/>
    </source>
</evidence>
<evidence type="ECO:0000256" key="5">
    <source>
        <dbReference type="ARBA" id="ARBA00023136"/>
    </source>
</evidence>
<feature type="transmembrane region" description="Helical" evidence="6">
    <location>
        <begin position="81"/>
        <end position="100"/>
    </location>
</feature>
<feature type="transmembrane region" description="Helical" evidence="6">
    <location>
        <begin position="186"/>
        <end position="206"/>
    </location>
</feature>
<protein>
    <recommendedName>
        <fullName evidence="9">Lysine transporter LysE</fullName>
    </recommendedName>
</protein>
<dbReference type="GO" id="GO:0015171">
    <property type="term" value="F:amino acid transmembrane transporter activity"/>
    <property type="evidence" value="ECO:0007669"/>
    <property type="project" value="TreeGrafter"/>
</dbReference>
<evidence type="ECO:0008006" key="9">
    <source>
        <dbReference type="Google" id="ProtNLM"/>
    </source>
</evidence>
<dbReference type="InterPro" id="IPR001123">
    <property type="entry name" value="LeuE-type"/>
</dbReference>
<evidence type="ECO:0000313" key="7">
    <source>
        <dbReference type="EMBL" id="PJA45135.1"/>
    </source>
</evidence>
<evidence type="ECO:0000256" key="4">
    <source>
        <dbReference type="ARBA" id="ARBA00022989"/>
    </source>
</evidence>
<feature type="transmembrane region" description="Helical" evidence="6">
    <location>
        <begin position="155"/>
        <end position="180"/>
    </location>
</feature>
<keyword evidence="5 6" id="KW-0472">Membrane</keyword>
<evidence type="ECO:0000256" key="3">
    <source>
        <dbReference type="ARBA" id="ARBA00022692"/>
    </source>
</evidence>
<dbReference type="PANTHER" id="PTHR30086">
    <property type="entry name" value="ARGININE EXPORTER PROTEIN ARGO"/>
    <property type="match status" value="1"/>
</dbReference>
<evidence type="ECO:0000256" key="2">
    <source>
        <dbReference type="ARBA" id="ARBA00022475"/>
    </source>
</evidence>
<feature type="transmembrane region" description="Helical" evidence="6">
    <location>
        <begin position="47"/>
        <end position="69"/>
    </location>
</feature>
<feature type="transmembrane region" description="Helical" evidence="6">
    <location>
        <begin position="12"/>
        <end position="35"/>
    </location>
</feature>
<evidence type="ECO:0000256" key="6">
    <source>
        <dbReference type="SAM" id="Phobius"/>
    </source>
</evidence>
<keyword evidence="4 6" id="KW-1133">Transmembrane helix</keyword>